<accession>A0A5C3P7Z4</accession>
<organism evidence="1 2">
    <name type="scientific">Polyporus arcularius HHB13444</name>
    <dbReference type="NCBI Taxonomy" id="1314778"/>
    <lineage>
        <taxon>Eukaryota</taxon>
        <taxon>Fungi</taxon>
        <taxon>Dikarya</taxon>
        <taxon>Basidiomycota</taxon>
        <taxon>Agaricomycotina</taxon>
        <taxon>Agaricomycetes</taxon>
        <taxon>Polyporales</taxon>
        <taxon>Polyporaceae</taxon>
        <taxon>Polyporus</taxon>
    </lineage>
</organism>
<proteinExistence type="predicted"/>
<keyword evidence="2" id="KW-1185">Reference proteome</keyword>
<evidence type="ECO:0000313" key="1">
    <source>
        <dbReference type="EMBL" id="TFK85059.1"/>
    </source>
</evidence>
<dbReference type="EMBL" id="ML211276">
    <property type="protein sequence ID" value="TFK85059.1"/>
    <property type="molecule type" value="Genomic_DNA"/>
</dbReference>
<dbReference type="AlphaFoldDB" id="A0A5C3P7Z4"/>
<protein>
    <submittedName>
        <fullName evidence="1">Uncharacterized protein</fullName>
    </submittedName>
</protein>
<reference evidence="1 2" key="1">
    <citation type="journal article" date="2019" name="Nat. Ecol. Evol.">
        <title>Megaphylogeny resolves global patterns of mushroom evolution.</title>
        <authorList>
            <person name="Varga T."/>
            <person name="Krizsan K."/>
            <person name="Foldi C."/>
            <person name="Dima B."/>
            <person name="Sanchez-Garcia M."/>
            <person name="Sanchez-Ramirez S."/>
            <person name="Szollosi G.J."/>
            <person name="Szarkandi J.G."/>
            <person name="Papp V."/>
            <person name="Albert L."/>
            <person name="Andreopoulos W."/>
            <person name="Angelini C."/>
            <person name="Antonin V."/>
            <person name="Barry K.W."/>
            <person name="Bougher N.L."/>
            <person name="Buchanan P."/>
            <person name="Buyck B."/>
            <person name="Bense V."/>
            <person name="Catcheside P."/>
            <person name="Chovatia M."/>
            <person name="Cooper J."/>
            <person name="Damon W."/>
            <person name="Desjardin D."/>
            <person name="Finy P."/>
            <person name="Geml J."/>
            <person name="Haridas S."/>
            <person name="Hughes K."/>
            <person name="Justo A."/>
            <person name="Karasinski D."/>
            <person name="Kautmanova I."/>
            <person name="Kiss B."/>
            <person name="Kocsube S."/>
            <person name="Kotiranta H."/>
            <person name="LaButti K.M."/>
            <person name="Lechner B.E."/>
            <person name="Liimatainen K."/>
            <person name="Lipzen A."/>
            <person name="Lukacs Z."/>
            <person name="Mihaltcheva S."/>
            <person name="Morgado L.N."/>
            <person name="Niskanen T."/>
            <person name="Noordeloos M.E."/>
            <person name="Ohm R.A."/>
            <person name="Ortiz-Santana B."/>
            <person name="Ovrebo C."/>
            <person name="Racz N."/>
            <person name="Riley R."/>
            <person name="Savchenko A."/>
            <person name="Shiryaev A."/>
            <person name="Soop K."/>
            <person name="Spirin V."/>
            <person name="Szebenyi C."/>
            <person name="Tomsovsky M."/>
            <person name="Tulloss R.E."/>
            <person name="Uehling J."/>
            <person name="Grigoriev I.V."/>
            <person name="Vagvolgyi C."/>
            <person name="Papp T."/>
            <person name="Martin F.M."/>
            <person name="Miettinen O."/>
            <person name="Hibbett D.S."/>
            <person name="Nagy L.G."/>
        </authorList>
    </citation>
    <scope>NUCLEOTIDE SEQUENCE [LARGE SCALE GENOMIC DNA]</scope>
    <source>
        <strain evidence="1 2">HHB13444</strain>
    </source>
</reference>
<dbReference type="STRING" id="1314778.A0A5C3P7Z4"/>
<dbReference type="Proteomes" id="UP000308197">
    <property type="component" value="Unassembled WGS sequence"/>
</dbReference>
<gene>
    <name evidence="1" type="ORF">K466DRAFT_623342</name>
</gene>
<sequence>MGQRHQVFLIARVRLHGGPPDHPGNRRCIAAAFHHQTCFGSLPLTAMRRLVTLLGQPDNADIVRAEVRDIEGKYGSHSEVEPHMPDVPCPFSAVLLAMAWSADLEDSAKIYSSQTSLVNDLLDAPMGCWQGDNNNGL</sequence>
<dbReference type="InParanoid" id="A0A5C3P7Z4"/>
<name>A0A5C3P7Z4_9APHY</name>
<evidence type="ECO:0000313" key="2">
    <source>
        <dbReference type="Proteomes" id="UP000308197"/>
    </source>
</evidence>